<evidence type="ECO:0000313" key="4">
    <source>
        <dbReference type="Proteomes" id="UP001597139"/>
    </source>
</evidence>
<feature type="transmembrane region" description="Helical" evidence="1">
    <location>
        <begin position="136"/>
        <end position="158"/>
    </location>
</feature>
<dbReference type="Pfam" id="PF02517">
    <property type="entry name" value="Rce1-like"/>
    <property type="match status" value="1"/>
</dbReference>
<feature type="transmembrane region" description="Helical" evidence="1">
    <location>
        <begin position="170"/>
        <end position="189"/>
    </location>
</feature>
<keyword evidence="1" id="KW-1133">Transmembrane helix</keyword>
<feature type="domain" description="CAAX prenyl protease 2/Lysostaphin resistance protein A-like" evidence="2">
    <location>
        <begin position="139"/>
        <end position="232"/>
    </location>
</feature>
<evidence type="ECO:0000256" key="1">
    <source>
        <dbReference type="SAM" id="Phobius"/>
    </source>
</evidence>
<protein>
    <submittedName>
        <fullName evidence="3">CPBP family intramembrane glutamic endopeptidase</fullName>
        <ecNumber evidence="3">3.4.-.-</ecNumber>
    </submittedName>
</protein>
<dbReference type="EMBL" id="JBHUCZ010000001">
    <property type="protein sequence ID" value="MFD1565900.1"/>
    <property type="molecule type" value="Genomic_DNA"/>
</dbReference>
<sequence>MSQTSRPERPISGPALLRTMQAFVLFVSGVLGGSVGVSLWASVAPGLGVAAGTTAYDILNTLAQFVGFAAPVVLFIAAAGDRELLSWKLPDRRGAAVALGAAAVLYVLQIVLLTAFSLIDVSPSQNPATDPAGREAAYFLLMIPVSVFVVGPAEELLVRGGIQGLLKRAWGPWPAILGASALFGSLHYIGSGSGAIAYVVFSFLLGSLLGYLYERTGNLVVPMVAHGVYNAVIYAIQYVTFG</sequence>
<keyword evidence="1" id="KW-0812">Transmembrane</keyword>
<evidence type="ECO:0000313" key="3">
    <source>
        <dbReference type="EMBL" id="MFD1565900.1"/>
    </source>
</evidence>
<accession>A0ABD6BM31</accession>
<feature type="transmembrane region" description="Helical" evidence="1">
    <location>
        <begin position="195"/>
        <end position="213"/>
    </location>
</feature>
<dbReference type="InterPro" id="IPR003675">
    <property type="entry name" value="Rce1/LyrA-like_dom"/>
</dbReference>
<evidence type="ECO:0000259" key="2">
    <source>
        <dbReference type="Pfam" id="PF02517"/>
    </source>
</evidence>
<dbReference type="AlphaFoldDB" id="A0ABD6BM31"/>
<name>A0ABD6BM31_9EURY</name>
<keyword evidence="3" id="KW-0378">Hydrolase</keyword>
<dbReference type="PANTHER" id="PTHR43592">
    <property type="entry name" value="CAAX AMINO TERMINAL PROTEASE"/>
    <property type="match status" value="1"/>
</dbReference>
<organism evidence="3 4">
    <name type="scientific">Halolamina litorea</name>
    <dbReference type="NCBI Taxonomy" id="1515593"/>
    <lineage>
        <taxon>Archaea</taxon>
        <taxon>Methanobacteriati</taxon>
        <taxon>Methanobacteriota</taxon>
        <taxon>Stenosarchaea group</taxon>
        <taxon>Halobacteria</taxon>
        <taxon>Halobacteriales</taxon>
        <taxon>Haloferacaceae</taxon>
    </lineage>
</organism>
<dbReference type="GO" id="GO:0080120">
    <property type="term" value="P:CAAX-box protein maturation"/>
    <property type="evidence" value="ECO:0007669"/>
    <property type="project" value="UniProtKB-ARBA"/>
</dbReference>
<dbReference type="Proteomes" id="UP001597139">
    <property type="component" value="Unassembled WGS sequence"/>
</dbReference>
<comment type="caution">
    <text evidence="3">The sequence shown here is derived from an EMBL/GenBank/DDBJ whole genome shotgun (WGS) entry which is preliminary data.</text>
</comment>
<proteinExistence type="predicted"/>
<dbReference type="PANTHER" id="PTHR43592:SF15">
    <property type="entry name" value="CAAX AMINO TERMINAL PROTEASE FAMILY PROTEIN"/>
    <property type="match status" value="1"/>
</dbReference>
<feature type="transmembrane region" description="Helical" evidence="1">
    <location>
        <begin position="21"/>
        <end position="41"/>
    </location>
</feature>
<dbReference type="GO" id="GO:0004175">
    <property type="term" value="F:endopeptidase activity"/>
    <property type="evidence" value="ECO:0007669"/>
    <property type="project" value="UniProtKB-ARBA"/>
</dbReference>
<feature type="transmembrane region" description="Helical" evidence="1">
    <location>
        <begin position="220"/>
        <end position="239"/>
    </location>
</feature>
<dbReference type="EC" id="3.4.-.-" evidence="3"/>
<keyword evidence="4" id="KW-1185">Reference proteome</keyword>
<feature type="transmembrane region" description="Helical" evidence="1">
    <location>
        <begin position="61"/>
        <end position="82"/>
    </location>
</feature>
<keyword evidence="1" id="KW-0472">Membrane</keyword>
<feature type="transmembrane region" description="Helical" evidence="1">
    <location>
        <begin position="94"/>
        <end position="116"/>
    </location>
</feature>
<reference evidence="3 4" key="1">
    <citation type="journal article" date="2019" name="Int. J. Syst. Evol. Microbiol.">
        <title>The Global Catalogue of Microorganisms (GCM) 10K type strain sequencing project: providing services to taxonomists for standard genome sequencing and annotation.</title>
        <authorList>
            <consortium name="The Broad Institute Genomics Platform"/>
            <consortium name="The Broad Institute Genome Sequencing Center for Infectious Disease"/>
            <person name="Wu L."/>
            <person name="Ma J."/>
        </authorList>
    </citation>
    <scope>NUCLEOTIDE SEQUENCE [LARGE SCALE GENOMIC DNA]</scope>
    <source>
        <strain evidence="3 4">CGMCC 1.12859</strain>
    </source>
</reference>
<dbReference type="RefSeq" id="WP_267645142.1">
    <property type="nucleotide sequence ID" value="NZ_JANHGR010000001.1"/>
</dbReference>
<gene>
    <name evidence="3" type="ORF">ACFSAU_00190</name>
</gene>